<accession>A0A8H4CCK3</accession>
<evidence type="ECO:0000256" key="7">
    <source>
        <dbReference type="ARBA" id="ARBA00023033"/>
    </source>
</evidence>
<comment type="similarity">
    <text evidence="2">Belongs to the FAD-binding monooxygenase family.</text>
</comment>
<keyword evidence="4" id="KW-0274">FAD</keyword>
<dbReference type="PANTHER" id="PTHR43098">
    <property type="entry name" value="L-ORNITHINE N(5)-MONOOXYGENASE-RELATED"/>
    <property type="match status" value="1"/>
</dbReference>
<dbReference type="Pfam" id="PF07992">
    <property type="entry name" value="Pyr_redox_2"/>
    <property type="match status" value="1"/>
</dbReference>
<dbReference type="AlphaFoldDB" id="A0A8H4CCK3"/>
<evidence type="ECO:0000256" key="1">
    <source>
        <dbReference type="ARBA" id="ARBA00001974"/>
    </source>
</evidence>
<dbReference type="InterPro" id="IPR023753">
    <property type="entry name" value="FAD/NAD-binding_dom"/>
</dbReference>
<sequence length="582" mass="65393">TAKMGSIAQPYKSRRRLAGVGYGGANSTPDAEMDYEALIIGGGFGGVYALHQLRRLGLRAHIVEAGAALGGVWHWNRYPGARVDSEAPYYQLSVKEVWKDWAWSQRFPGHEEIKRYFRHVDDVLDISRDVSYGTVVVGADFDEKTGLWSVETDTGRRITARFLIPATGSSNKRYEPAFAGIDEFEGVVVHSASWPEEGIDFRGKRVAVIGAGATGVQCVQEIAKADGVELTVYIRNPNIALPMVQRQMTEMEQRQLKSVYGILFRAARESMPGLPCDGTTKVAAQASEEEREAFWEELWHRGGFNFQAGNYVDYLIDEKANRSMYEFWKTKTGPRVRDPAKRAIVVPEEPPFPFATKRSSLEQDYYECLDQDNVEVVGVKKNPIQKFSRRGIVTEDGTEREHDIVLLATGYDNCTGSLTSMGLRGKDGVDMKEKWKDGVWTYLGLMVRGCPNMFMIYGPQAPTALTNAPPFIEQQVEFITDFISKLRAENVKSIEPRREAEEQWKELILSINEATLFRKNDSSWYLGANIPGKPREQLNYVGGIPPYMKACREGTSDWKTFDVVRMDEGKSIANGEAARPLN</sequence>
<dbReference type="PANTHER" id="PTHR43098:SF3">
    <property type="entry name" value="L-ORNITHINE N(5)-MONOOXYGENASE-RELATED"/>
    <property type="match status" value="1"/>
</dbReference>
<evidence type="ECO:0000256" key="4">
    <source>
        <dbReference type="ARBA" id="ARBA00022827"/>
    </source>
</evidence>
<dbReference type="GeneID" id="69018001"/>
<evidence type="ECO:0000256" key="5">
    <source>
        <dbReference type="ARBA" id="ARBA00022857"/>
    </source>
</evidence>
<reference evidence="9" key="1">
    <citation type="journal article" date="2020" name="Phytopathology">
        <title>Genome sequence and comparative analysis of Colletotrichum gloeosporioides isolated from Liriodendron leaves.</title>
        <authorList>
            <person name="Fu F.F."/>
            <person name="Hao Z."/>
            <person name="Wang P."/>
            <person name="Lu Y."/>
            <person name="Xue L.J."/>
            <person name="Wei G."/>
            <person name="Tian Y."/>
            <person name="Baishi H."/>
            <person name="Xu H."/>
            <person name="Shi J."/>
            <person name="Cheng T."/>
            <person name="Wang G."/>
            <person name="Yi Y."/>
            <person name="Chen J."/>
        </authorList>
    </citation>
    <scope>NUCLEOTIDE SEQUENCE</scope>
    <source>
        <strain evidence="9">Lc1</strain>
    </source>
</reference>
<dbReference type="InterPro" id="IPR036188">
    <property type="entry name" value="FAD/NAD-bd_sf"/>
</dbReference>
<protein>
    <submittedName>
        <fullName evidence="9">Baeyer-Villiger monooxygenase</fullName>
    </submittedName>
</protein>
<dbReference type="EMBL" id="WVTB01000069">
    <property type="protein sequence ID" value="KAF3801192.1"/>
    <property type="molecule type" value="Genomic_DNA"/>
</dbReference>
<dbReference type="SUPFAM" id="SSF51905">
    <property type="entry name" value="FAD/NAD(P)-binding domain"/>
    <property type="match status" value="2"/>
</dbReference>
<name>A0A8H4CCK3_COLGL</name>
<keyword evidence="10" id="KW-1185">Reference proteome</keyword>
<dbReference type="RefSeq" id="XP_045260351.1">
    <property type="nucleotide sequence ID" value="XM_045410786.1"/>
</dbReference>
<evidence type="ECO:0000256" key="3">
    <source>
        <dbReference type="ARBA" id="ARBA00022630"/>
    </source>
</evidence>
<evidence type="ECO:0000313" key="10">
    <source>
        <dbReference type="Proteomes" id="UP000613401"/>
    </source>
</evidence>
<reference evidence="9" key="2">
    <citation type="submission" date="2020-03" db="EMBL/GenBank/DDBJ databases">
        <authorList>
            <person name="Fu F.-F."/>
            <person name="Chen J."/>
        </authorList>
    </citation>
    <scope>NUCLEOTIDE SEQUENCE</scope>
    <source>
        <strain evidence="9">Lc1</strain>
    </source>
</reference>
<gene>
    <name evidence="9" type="ORF">GCG54_00010874</name>
</gene>
<feature type="non-terminal residue" evidence="9">
    <location>
        <position position="582"/>
    </location>
</feature>
<evidence type="ECO:0000259" key="8">
    <source>
        <dbReference type="Pfam" id="PF07992"/>
    </source>
</evidence>
<dbReference type="GO" id="GO:0004497">
    <property type="term" value="F:monooxygenase activity"/>
    <property type="evidence" value="ECO:0007669"/>
    <property type="project" value="UniProtKB-KW"/>
</dbReference>
<comment type="cofactor">
    <cofactor evidence="1">
        <name>FAD</name>
        <dbReference type="ChEBI" id="CHEBI:57692"/>
    </cofactor>
</comment>
<dbReference type="PRINTS" id="PR00411">
    <property type="entry name" value="PNDRDTASEI"/>
</dbReference>
<proteinExistence type="inferred from homology"/>
<feature type="domain" description="FAD/NAD(P)-binding" evidence="8">
    <location>
        <begin position="37"/>
        <end position="265"/>
    </location>
</feature>
<keyword evidence="6" id="KW-0560">Oxidoreductase</keyword>
<dbReference type="InterPro" id="IPR050775">
    <property type="entry name" value="FAD-binding_Monooxygenases"/>
</dbReference>
<dbReference type="Proteomes" id="UP000613401">
    <property type="component" value="Unassembled WGS sequence"/>
</dbReference>
<organism evidence="9 10">
    <name type="scientific">Colletotrichum gloeosporioides</name>
    <name type="common">Anthracnose fungus</name>
    <name type="synonym">Glomerella cingulata</name>
    <dbReference type="NCBI Taxonomy" id="474922"/>
    <lineage>
        <taxon>Eukaryota</taxon>
        <taxon>Fungi</taxon>
        <taxon>Dikarya</taxon>
        <taxon>Ascomycota</taxon>
        <taxon>Pezizomycotina</taxon>
        <taxon>Sordariomycetes</taxon>
        <taxon>Hypocreomycetidae</taxon>
        <taxon>Glomerellales</taxon>
        <taxon>Glomerellaceae</taxon>
        <taxon>Colletotrichum</taxon>
        <taxon>Colletotrichum gloeosporioides species complex</taxon>
    </lineage>
</organism>
<keyword evidence="5" id="KW-0521">NADP</keyword>
<keyword evidence="7 9" id="KW-0503">Monooxygenase</keyword>
<evidence type="ECO:0000256" key="6">
    <source>
        <dbReference type="ARBA" id="ARBA00023002"/>
    </source>
</evidence>
<keyword evidence="3" id="KW-0285">Flavoprotein</keyword>
<dbReference type="Gene3D" id="3.50.50.60">
    <property type="entry name" value="FAD/NAD(P)-binding domain"/>
    <property type="match status" value="2"/>
</dbReference>
<comment type="caution">
    <text evidence="9">The sequence shown here is derived from an EMBL/GenBank/DDBJ whole genome shotgun (WGS) entry which is preliminary data.</text>
</comment>
<evidence type="ECO:0000313" key="9">
    <source>
        <dbReference type="EMBL" id="KAF3801192.1"/>
    </source>
</evidence>
<evidence type="ECO:0000256" key="2">
    <source>
        <dbReference type="ARBA" id="ARBA00010139"/>
    </source>
</evidence>